<name>A0ABR1HIU3_9HYPO</name>
<dbReference type="EMBL" id="JAZAVK010000125">
    <property type="protein sequence ID" value="KAK7421110.1"/>
    <property type="molecule type" value="Genomic_DNA"/>
</dbReference>
<evidence type="ECO:0000313" key="2">
    <source>
        <dbReference type="Proteomes" id="UP001498421"/>
    </source>
</evidence>
<sequence length="165" mass="17965">MLRASILYGNGAGKWALSATASNIYMRSLYSLFGDGGEQEGVMQMLSDIRLSDFYIEYSRQGDQTSTITFGADLDIGGIMAGVEFSRTSSTEWEFSASVSKDEATQLTQKGSLTIRDAVESLLGYGFVEDLPDFILTTELPITGASNDKIEVICKRDTGSANVYF</sequence>
<dbReference type="Proteomes" id="UP001498421">
    <property type="component" value="Unassembled WGS sequence"/>
</dbReference>
<organism evidence="1 2">
    <name type="scientific">Neonectria magnoliae</name>
    <dbReference type="NCBI Taxonomy" id="2732573"/>
    <lineage>
        <taxon>Eukaryota</taxon>
        <taxon>Fungi</taxon>
        <taxon>Dikarya</taxon>
        <taxon>Ascomycota</taxon>
        <taxon>Pezizomycotina</taxon>
        <taxon>Sordariomycetes</taxon>
        <taxon>Hypocreomycetidae</taxon>
        <taxon>Hypocreales</taxon>
        <taxon>Nectriaceae</taxon>
        <taxon>Neonectria</taxon>
    </lineage>
</organism>
<protein>
    <submittedName>
        <fullName evidence="1">Uncharacterized protein</fullName>
    </submittedName>
</protein>
<reference evidence="1 2" key="1">
    <citation type="journal article" date="2025" name="Microbiol. Resour. Announc.">
        <title>Draft genome sequences for Neonectria magnoliae and Neonectria punicea, canker pathogens of Liriodendron tulipifera and Acer saccharum in West Virginia.</title>
        <authorList>
            <person name="Petronek H.M."/>
            <person name="Kasson M.T."/>
            <person name="Metheny A.M."/>
            <person name="Stauder C.M."/>
            <person name="Lovett B."/>
            <person name="Lynch S.C."/>
            <person name="Garnas J.R."/>
            <person name="Kasson L.R."/>
            <person name="Stajich J.E."/>
        </authorList>
    </citation>
    <scope>NUCLEOTIDE SEQUENCE [LARGE SCALE GENOMIC DNA]</scope>
    <source>
        <strain evidence="1 2">NRRL 64651</strain>
    </source>
</reference>
<proteinExistence type="predicted"/>
<comment type="caution">
    <text evidence="1">The sequence shown here is derived from an EMBL/GenBank/DDBJ whole genome shotgun (WGS) entry which is preliminary data.</text>
</comment>
<evidence type="ECO:0000313" key="1">
    <source>
        <dbReference type="EMBL" id="KAK7421110.1"/>
    </source>
</evidence>
<gene>
    <name evidence="1" type="ORF">QQZ08_010114</name>
</gene>
<accession>A0ABR1HIU3</accession>
<keyword evidence="2" id="KW-1185">Reference proteome</keyword>